<evidence type="ECO:0000313" key="7">
    <source>
        <dbReference type="Proteomes" id="UP001595583"/>
    </source>
</evidence>
<protein>
    <submittedName>
        <fullName evidence="6">NUDIX hydrolase</fullName>
    </submittedName>
</protein>
<dbReference type="PANTHER" id="PTHR12629">
    <property type="entry name" value="DIPHOSPHOINOSITOL POLYPHOSPHATE PHOSPHOHYDROLASE"/>
    <property type="match status" value="1"/>
</dbReference>
<keyword evidence="4" id="KW-0460">Magnesium</keyword>
<feature type="domain" description="Nudix hydrolase" evidence="5">
    <location>
        <begin position="16"/>
        <end position="148"/>
    </location>
</feature>
<sequence>MAAEKKKAIRKALKGETIRQVAAIPYRLDERDELQVMLVTSRETKRFIVPKGWPMKGKSGRKAATIEAEEEAGVTGTALSTPAGTYFYWKRLSNRFVRVKVVVYLLEVREERANWRERKARQRAWLSPAEAALLIDEPELSTLVRNLTVPAQGEESDDGNH</sequence>
<evidence type="ECO:0000259" key="5">
    <source>
        <dbReference type="PROSITE" id="PS51462"/>
    </source>
</evidence>
<dbReference type="PROSITE" id="PS51462">
    <property type="entry name" value="NUDIX"/>
    <property type="match status" value="1"/>
</dbReference>
<dbReference type="Gene3D" id="3.90.79.10">
    <property type="entry name" value="Nucleoside Triphosphate Pyrophosphohydrolase"/>
    <property type="match status" value="1"/>
</dbReference>
<dbReference type="InterPro" id="IPR047198">
    <property type="entry name" value="DDP-like_NUDIX"/>
</dbReference>
<keyword evidence="7" id="KW-1185">Reference proteome</keyword>
<dbReference type="RefSeq" id="WP_378219360.1">
    <property type="nucleotide sequence ID" value="NZ_JBHRTK010000006.1"/>
</dbReference>
<evidence type="ECO:0000256" key="1">
    <source>
        <dbReference type="ARBA" id="ARBA00001946"/>
    </source>
</evidence>
<evidence type="ECO:0000256" key="4">
    <source>
        <dbReference type="ARBA" id="ARBA00022842"/>
    </source>
</evidence>
<evidence type="ECO:0000313" key="6">
    <source>
        <dbReference type="EMBL" id="MFC3205678.1"/>
    </source>
</evidence>
<gene>
    <name evidence="6" type="ORF">ACFOHJ_05595</name>
</gene>
<dbReference type="EMBL" id="JBHRTK010000006">
    <property type="protein sequence ID" value="MFC3205678.1"/>
    <property type="molecule type" value="Genomic_DNA"/>
</dbReference>
<evidence type="ECO:0000256" key="3">
    <source>
        <dbReference type="ARBA" id="ARBA00022801"/>
    </source>
</evidence>
<comment type="cofactor">
    <cofactor evidence="1">
        <name>Mg(2+)</name>
        <dbReference type="ChEBI" id="CHEBI:18420"/>
    </cofactor>
</comment>
<comment type="caution">
    <text evidence="6">The sequence shown here is derived from an EMBL/GenBank/DDBJ whole genome shotgun (WGS) entry which is preliminary data.</text>
</comment>
<dbReference type="Proteomes" id="UP001595583">
    <property type="component" value="Unassembled WGS sequence"/>
</dbReference>
<dbReference type="SUPFAM" id="SSF55811">
    <property type="entry name" value="Nudix"/>
    <property type="match status" value="1"/>
</dbReference>
<reference evidence="7" key="1">
    <citation type="journal article" date="2019" name="Int. J. Syst. Evol. Microbiol.">
        <title>The Global Catalogue of Microorganisms (GCM) 10K type strain sequencing project: providing services to taxonomists for standard genome sequencing and annotation.</title>
        <authorList>
            <consortium name="The Broad Institute Genomics Platform"/>
            <consortium name="The Broad Institute Genome Sequencing Center for Infectious Disease"/>
            <person name="Wu L."/>
            <person name="Ma J."/>
        </authorList>
    </citation>
    <scope>NUCLEOTIDE SEQUENCE [LARGE SCALE GENOMIC DNA]</scope>
    <source>
        <strain evidence="7">KCTC 52165</strain>
    </source>
</reference>
<organism evidence="6 7">
    <name type="scientific">Aquamicrobium soli</name>
    <dbReference type="NCBI Taxonomy" id="1811518"/>
    <lineage>
        <taxon>Bacteria</taxon>
        <taxon>Pseudomonadati</taxon>
        <taxon>Pseudomonadota</taxon>
        <taxon>Alphaproteobacteria</taxon>
        <taxon>Hyphomicrobiales</taxon>
        <taxon>Phyllobacteriaceae</taxon>
        <taxon>Aquamicrobium</taxon>
    </lineage>
</organism>
<evidence type="ECO:0000256" key="2">
    <source>
        <dbReference type="ARBA" id="ARBA00022723"/>
    </source>
</evidence>
<keyword evidence="2" id="KW-0479">Metal-binding</keyword>
<keyword evidence="3 6" id="KW-0378">Hydrolase</keyword>
<dbReference type="PANTHER" id="PTHR12629:SF0">
    <property type="entry name" value="DIPHOSPHOINOSITOL-POLYPHOSPHATE DIPHOSPHATASE"/>
    <property type="match status" value="1"/>
</dbReference>
<dbReference type="InterPro" id="IPR000086">
    <property type="entry name" value="NUDIX_hydrolase_dom"/>
</dbReference>
<proteinExistence type="predicted"/>
<accession>A0ABV7K8B4</accession>
<dbReference type="GO" id="GO:0016787">
    <property type="term" value="F:hydrolase activity"/>
    <property type="evidence" value="ECO:0007669"/>
    <property type="project" value="UniProtKB-KW"/>
</dbReference>
<dbReference type="CDD" id="cd04666">
    <property type="entry name" value="NUDIX_DIPP2_like_Nudt4"/>
    <property type="match status" value="1"/>
</dbReference>
<dbReference type="InterPro" id="IPR015797">
    <property type="entry name" value="NUDIX_hydrolase-like_dom_sf"/>
</dbReference>
<name>A0ABV7K8B4_9HYPH</name>
<dbReference type="Pfam" id="PF00293">
    <property type="entry name" value="NUDIX"/>
    <property type="match status" value="1"/>
</dbReference>